<dbReference type="AlphaFoldDB" id="A0A238JNT1"/>
<dbReference type="Pfam" id="PF13714">
    <property type="entry name" value="PEP_mutase"/>
    <property type="match status" value="1"/>
</dbReference>
<name>A0A238JNT1_9RHOB</name>
<accession>A0A238JNT1</accession>
<dbReference type="EC" id="4.1.3.32" evidence="1"/>
<protein>
    <submittedName>
        <fullName evidence="1">2,3-dimethylmalate lyase</fullName>
        <ecNumber evidence="1">4.1.3.32</ecNumber>
    </submittedName>
</protein>
<dbReference type="PANTHER" id="PTHR42905">
    <property type="entry name" value="PHOSPHOENOLPYRUVATE CARBOXYLASE"/>
    <property type="match status" value="1"/>
</dbReference>
<evidence type="ECO:0000313" key="2">
    <source>
        <dbReference type="Proteomes" id="UP000203464"/>
    </source>
</evidence>
<dbReference type="PANTHER" id="PTHR42905:SF16">
    <property type="entry name" value="CARBOXYPHOSPHONOENOLPYRUVATE PHOSPHONOMUTASE-LIKE PROTEIN (AFU_ORTHOLOGUE AFUA_5G07230)"/>
    <property type="match status" value="1"/>
</dbReference>
<dbReference type="InterPro" id="IPR040442">
    <property type="entry name" value="Pyrv_kinase-like_dom_sf"/>
</dbReference>
<dbReference type="Gene3D" id="3.20.20.60">
    <property type="entry name" value="Phosphoenolpyruvate-binding domains"/>
    <property type="match status" value="1"/>
</dbReference>
<sequence length="266" mass="27917">MTSFRDLHKRGQPFILANAWDIGSAKVLRSMGAKAIATSSAAHAFTLGRPDGLGVSRDEALAHAQDLVAATGLPVQGDFENGWGDDPDTVAETVKLAGEAGLAGVCIEDIKVPSCDAYDRAFAIERIRAASAAARALPQDFVLTARADGIMTNTYDIDEAIARLQGFEAAGADCLYAPLPKSMDDVARICASVTAPVNVLVAGPVYTAQSMNEFANLGVARISLGSALARATHRVLHDAAAQMFQNDEFSLLGQSISGDAVDELIR</sequence>
<dbReference type="GO" id="GO:0047529">
    <property type="term" value="F:2,3-dimethylmalate lyase activity"/>
    <property type="evidence" value="ECO:0007669"/>
    <property type="project" value="UniProtKB-EC"/>
</dbReference>
<dbReference type="OrthoDB" id="9785398at2"/>
<dbReference type="InterPro" id="IPR039556">
    <property type="entry name" value="ICL/PEPM"/>
</dbReference>
<dbReference type="CDD" id="cd00377">
    <property type="entry name" value="ICL_PEPM"/>
    <property type="match status" value="1"/>
</dbReference>
<gene>
    <name evidence="1" type="primary">Dml</name>
    <name evidence="1" type="ORF">OCA8868_00360</name>
</gene>
<keyword evidence="2" id="KW-1185">Reference proteome</keyword>
<proteinExistence type="predicted"/>
<dbReference type="SUPFAM" id="SSF51621">
    <property type="entry name" value="Phosphoenolpyruvate/pyruvate domain"/>
    <property type="match status" value="1"/>
</dbReference>
<dbReference type="EMBL" id="FXYD01000001">
    <property type="protein sequence ID" value="SMX31436.1"/>
    <property type="molecule type" value="Genomic_DNA"/>
</dbReference>
<dbReference type="Proteomes" id="UP000203464">
    <property type="component" value="Unassembled WGS sequence"/>
</dbReference>
<dbReference type="RefSeq" id="WP_093994833.1">
    <property type="nucleotide sequence ID" value="NZ_FXYD01000001.1"/>
</dbReference>
<dbReference type="InterPro" id="IPR015813">
    <property type="entry name" value="Pyrv/PenolPyrv_kinase-like_dom"/>
</dbReference>
<organism evidence="1 2">
    <name type="scientific">Octadecabacter ascidiaceicola</name>
    <dbReference type="NCBI Taxonomy" id="1655543"/>
    <lineage>
        <taxon>Bacteria</taxon>
        <taxon>Pseudomonadati</taxon>
        <taxon>Pseudomonadota</taxon>
        <taxon>Alphaproteobacteria</taxon>
        <taxon>Rhodobacterales</taxon>
        <taxon>Roseobacteraceae</taxon>
        <taxon>Octadecabacter</taxon>
    </lineage>
</organism>
<evidence type="ECO:0000313" key="1">
    <source>
        <dbReference type="EMBL" id="SMX31436.1"/>
    </source>
</evidence>
<keyword evidence="1" id="KW-0456">Lyase</keyword>
<reference evidence="2" key="1">
    <citation type="submission" date="2017-05" db="EMBL/GenBank/DDBJ databases">
        <authorList>
            <person name="Rodrigo-Torres L."/>
            <person name="Arahal R. D."/>
            <person name="Lucena T."/>
        </authorList>
    </citation>
    <scope>NUCLEOTIDE SEQUENCE [LARGE SCALE GENOMIC DNA]</scope>
    <source>
        <strain evidence="2">CECT 8868</strain>
    </source>
</reference>